<keyword evidence="2" id="KW-0560">Oxidoreductase</keyword>
<gene>
    <name evidence="4" type="ORF">MSPICULIGERA_LOCUS242</name>
</gene>
<dbReference type="PRINTS" id="PR00463">
    <property type="entry name" value="EP450I"/>
</dbReference>
<evidence type="ECO:0008006" key="6">
    <source>
        <dbReference type="Google" id="ProtNLM"/>
    </source>
</evidence>
<feature type="non-terminal residue" evidence="4">
    <location>
        <position position="296"/>
    </location>
</feature>
<dbReference type="GO" id="GO:0016705">
    <property type="term" value="F:oxidoreductase activity, acting on paired donors, with incorporation or reduction of molecular oxygen"/>
    <property type="evidence" value="ECO:0007669"/>
    <property type="project" value="InterPro"/>
</dbReference>
<comment type="similarity">
    <text evidence="1">Belongs to the cytochrome P450 family.</text>
</comment>
<dbReference type="GO" id="GO:0004497">
    <property type="term" value="F:monooxygenase activity"/>
    <property type="evidence" value="ECO:0007669"/>
    <property type="project" value="UniProtKB-KW"/>
</dbReference>
<dbReference type="InterPro" id="IPR036396">
    <property type="entry name" value="Cyt_P450_sf"/>
</dbReference>
<proteinExistence type="inferred from homology"/>
<protein>
    <recommendedName>
        <fullName evidence="6">Cytochrome P450</fullName>
    </recommendedName>
</protein>
<keyword evidence="5" id="KW-1185">Reference proteome</keyword>
<feature type="region of interest" description="Disordered" evidence="3">
    <location>
        <begin position="229"/>
        <end position="255"/>
    </location>
</feature>
<reference evidence="4" key="1">
    <citation type="submission" date="2023-06" db="EMBL/GenBank/DDBJ databases">
        <authorList>
            <person name="Delattre M."/>
        </authorList>
    </citation>
    <scope>NUCLEOTIDE SEQUENCE</scope>
    <source>
        <strain evidence="4">AF72</strain>
    </source>
</reference>
<dbReference type="InterPro" id="IPR001128">
    <property type="entry name" value="Cyt_P450"/>
</dbReference>
<comment type="caution">
    <text evidence="4">The sequence shown here is derived from an EMBL/GenBank/DDBJ whole genome shotgun (WGS) entry which is preliminary data.</text>
</comment>
<dbReference type="PANTHER" id="PTHR24305">
    <property type="entry name" value="CYTOCHROME P450"/>
    <property type="match status" value="1"/>
</dbReference>
<dbReference type="PANTHER" id="PTHR24305:SF166">
    <property type="entry name" value="CYTOCHROME P450 12A4, MITOCHONDRIAL-RELATED"/>
    <property type="match status" value="1"/>
</dbReference>
<dbReference type="GO" id="GO:0005506">
    <property type="term" value="F:iron ion binding"/>
    <property type="evidence" value="ECO:0007669"/>
    <property type="project" value="InterPro"/>
</dbReference>
<dbReference type="SUPFAM" id="SSF48264">
    <property type="entry name" value="Cytochrome P450"/>
    <property type="match status" value="1"/>
</dbReference>
<organism evidence="4 5">
    <name type="scientific">Mesorhabditis spiculigera</name>
    <dbReference type="NCBI Taxonomy" id="96644"/>
    <lineage>
        <taxon>Eukaryota</taxon>
        <taxon>Metazoa</taxon>
        <taxon>Ecdysozoa</taxon>
        <taxon>Nematoda</taxon>
        <taxon>Chromadorea</taxon>
        <taxon>Rhabditida</taxon>
        <taxon>Rhabditina</taxon>
        <taxon>Rhabditomorpha</taxon>
        <taxon>Rhabditoidea</taxon>
        <taxon>Rhabditidae</taxon>
        <taxon>Mesorhabditinae</taxon>
        <taxon>Mesorhabditis</taxon>
    </lineage>
</organism>
<sequence>MTKLTLETIGRTGFSYSFDSFEREDSTRSSRRCRRPWGEILARRADQRDEVRKAYMAEVVDEVIRARRTSTEPGPEDLLELMLRAARENDPNRIDELNIRHQVVTFLVAGHETTSGALSFALYYLSRNPDVLAKAQAEVDKGLGGRGARLREDRETSIRTTRPRRIAASVADRSAYSRAALEDTTLVGKYPMKKGDWMLVLIPSLHRDPCGATIPRLSIRIASYLPTSRPGRRTCTSRSEQVNAPASEDNSPFTKRSSCWAPSCRNIRSSRSGLRVEGGRTAHLMPEGFNLTVRRR</sequence>
<dbReference type="GO" id="GO:0020037">
    <property type="term" value="F:heme binding"/>
    <property type="evidence" value="ECO:0007669"/>
    <property type="project" value="InterPro"/>
</dbReference>
<dbReference type="Gene3D" id="1.10.630.10">
    <property type="entry name" value="Cytochrome P450"/>
    <property type="match status" value="1"/>
</dbReference>
<dbReference type="Proteomes" id="UP001177023">
    <property type="component" value="Unassembled WGS sequence"/>
</dbReference>
<dbReference type="InterPro" id="IPR002401">
    <property type="entry name" value="Cyt_P450_E_grp-I"/>
</dbReference>
<dbReference type="AlphaFoldDB" id="A0AA36FP25"/>
<dbReference type="InterPro" id="IPR050121">
    <property type="entry name" value="Cytochrome_P450_monoxygenase"/>
</dbReference>
<name>A0AA36FP25_9BILA</name>
<feature type="compositionally biased region" description="Polar residues" evidence="3">
    <location>
        <begin position="234"/>
        <end position="255"/>
    </location>
</feature>
<evidence type="ECO:0000256" key="2">
    <source>
        <dbReference type="ARBA" id="ARBA00023033"/>
    </source>
</evidence>
<keyword evidence="2" id="KW-0503">Monooxygenase</keyword>
<dbReference type="EMBL" id="CATQJA010000023">
    <property type="protein sequence ID" value="CAJ0557484.1"/>
    <property type="molecule type" value="Genomic_DNA"/>
</dbReference>
<accession>A0AA36FP25</accession>
<evidence type="ECO:0000313" key="5">
    <source>
        <dbReference type="Proteomes" id="UP001177023"/>
    </source>
</evidence>
<dbReference type="Pfam" id="PF00067">
    <property type="entry name" value="p450"/>
    <property type="match status" value="1"/>
</dbReference>
<evidence type="ECO:0000313" key="4">
    <source>
        <dbReference type="EMBL" id="CAJ0557484.1"/>
    </source>
</evidence>
<evidence type="ECO:0000256" key="1">
    <source>
        <dbReference type="ARBA" id="ARBA00010617"/>
    </source>
</evidence>
<evidence type="ECO:0000256" key="3">
    <source>
        <dbReference type="SAM" id="MobiDB-lite"/>
    </source>
</evidence>